<dbReference type="SUPFAM" id="SSF75217">
    <property type="entry name" value="alpha/beta knot"/>
    <property type="match status" value="1"/>
</dbReference>
<evidence type="ECO:0000256" key="4">
    <source>
        <dbReference type="ARBA" id="ARBA00022691"/>
    </source>
</evidence>
<dbReference type="PIRSF" id="PIRSF029256">
    <property type="entry name" value="SpoU_TrmH_prd"/>
    <property type="match status" value="1"/>
</dbReference>
<evidence type="ECO:0000313" key="9">
    <source>
        <dbReference type="Proteomes" id="UP000618445"/>
    </source>
</evidence>
<dbReference type="Proteomes" id="UP000618445">
    <property type="component" value="Unassembled WGS sequence"/>
</dbReference>
<evidence type="ECO:0000256" key="6">
    <source>
        <dbReference type="HAMAP-Rule" id="MF_01885"/>
    </source>
</evidence>
<dbReference type="Pfam" id="PF00588">
    <property type="entry name" value="SpoU_methylase"/>
    <property type="match status" value="1"/>
</dbReference>
<dbReference type="PANTHER" id="PTHR42971:SF1">
    <property type="entry name" value="TRNA (CYTIDINE(34)-2'-O)-METHYLTRANSFERASE"/>
    <property type="match status" value="1"/>
</dbReference>
<organism evidence="8 9">
    <name type="scientific">Phormidium tenue FACHB-1050</name>
    <dbReference type="NCBI Taxonomy" id="2692857"/>
    <lineage>
        <taxon>Bacteria</taxon>
        <taxon>Bacillati</taxon>
        <taxon>Cyanobacteriota</taxon>
        <taxon>Cyanophyceae</taxon>
        <taxon>Oscillatoriophycideae</taxon>
        <taxon>Oscillatoriales</taxon>
        <taxon>Oscillatoriaceae</taxon>
        <taxon>Phormidium</taxon>
    </lineage>
</organism>
<dbReference type="PANTHER" id="PTHR42971">
    <property type="entry name" value="TRNA (CYTIDINE(34)-2'-O)-METHYLTRANSFERASE"/>
    <property type="match status" value="1"/>
</dbReference>
<evidence type="ECO:0000256" key="5">
    <source>
        <dbReference type="ARBA" id="ARBA00022694"/>
    </source>
</evidence>
<keyword evidence="4 6" id="KW-0949">S-adenosyl-L-methionine</keyword>
<comment type="catalytic activity">
    <reaction evidence="6">
        <text>cytidine(34) in tRNA + S-adenosyl-L-methionine = 2'-O-methylcytidine(34) in tRNA + S-adenosyl-L-homocysteine + H(+)</text>
        <dbReference type="Rhea" id="RHEA:43084"/>
        <dbReference type="Rhea" id="RHEA-COMP:10331"/>
        <dbReference type="Rhea" id="RHEA-COMP:10332"/>
        <dbReference type="ChEBI" id="CHEBI:15378"/>
        <dbReference type="ChEBI" id="CHEBI:57856"/>
        <dbReference type="ChEBI" id="CHEBI:59789"/>
        <dbReference type="ChEBI" id="CHEBI:74495"/>
        <dbReference type="ChEBI" id="CHEBI:82748"/>
        <dbReference type="EC" id="2.1.1.207"/>
    </reaction>
</comment>
<comment type="caution">
    <text evidence="8">The sequence shown here is derived from an EMBL/GenBank/DDBJ whole genome shotgun (WGS) entry which is preliminary data.</text>
</comment>
<sequence>MLQVALIYPEIPPNTGNIARTCAATNTHLHLVEPLGFEISDRQLKRAGIDYWEYVNVTVHPNIESLREASNGARWICFSARGAKHFREFQYQDGDWLLFGSESSGLPPEVLANNPAVYIPMEHPKVRSLNLSVSAALGLFEARRQLGM</sequence>
<dbReference type="CDD" id="cd18094">
    <property type="entry name" value="SpoU-like_TrmL"/>
    <property type="match status" value="1"/>
</dbReference>
<accession>A0ABR8C625</accession>
<keyword evidence="5 6" id="KW-0819">tRNA processing</keyword>
<dbReference type="InterPro" id="IPR016914">
    <property type="entry name" value="TrmL"/>
</dbReference>
<comment type="subcellular location">
    <subcellularLocation>
        <location evidence="6">Cytoplasm</location>
    </subcellularLocation>
</comment>
<evidence type="ECO:0000256" key="2">
    <source>
        <dbReference type="ARBA" id="ARBA00022603"/>
    </source>
</evidence>
<comment type="similarity">
    <text evidence="6">Belongs to the class IV-like SAM-binding methyltransferase superfamily. RNA methyltransferase TrmH family. TrmL subfamily.</text>
</comment>
<dbReference type="EMBL" id="JACJQY010000005">
    <property type="protein sequence ID" value="MBD2316212.1"/>
    <property type="molecule type" value="Genomic_DNA"/>
</dbReference>
<dbReference type="InterPro" id="IPR029028">
    <property type="entry name" value="Alpha/beta_knot_MTases"/>
</dbReference>
<feature type="binding site" evidence="6">
    <location>
        <position position="119"/>
    </location>
    <ligand>
        <name>S-adenosyl-L-methionine</name>
        <dbReference type="ChEBI" id="CHEBI:59789"/>
    </ligand>
</feature>
<comment type="caution">
    <text evidence="6">Lacks conserved residue(s) required for the propagation of feature annotation.</text>
</comment>
<gene>
    <name evidence="8" type="ORF">H6G05_05045</name>
</gene>
<dbReference type="RefSeq" id="WP_190576868.1">
    <property type="nucleotide sequence ID" value="NZ_CAWPQU010000045.1"/>
</dbReference>
<comment type="function">
    <text evidence="6">Could methylate the ribose at the nucleotide 34 wobble position in tRNA.</text>
</comment>
<protein>
    <recommendedName>
        <fullName evidence="6">Putative tRNA (cytidine(34)-2'-O)-methyltransferase</fullName>
        <ecNumber evidence="6">2.1.1.207</ecNumber>
    </recommendedName>
    <alternativeName>
        <fullName evidence="6">tRNA (cytidine/uridine-2'-O-)-methyltransferase</fullName>
    </alternativeName>
</protein>
<feature type="binding site" evidence="6">
    <location>
        <position position="128"/>
    </location>
    <ligand>
        <name>S-adenosyl-L-methionine</name>
        <dbReference type="ChEBI" id="CHEBI:59789"/>
    </ligand>
</feature>
<keyword evidence="3 6" id="KW-0808">Transferase</keyword>
<keyword evidence="2 6" id="KW-0489">Methyltransferase</keyword>
<feature type="domain" description="tRNA/rRNA methyltransferase SpoU type" evidence="7">
    <location>
        <begin position="2"/>
        <end position="139"/>
    </location>
</feature>
<keyword evidence="1 6" id="KW-0963">Cytoplasm</keyword>
<comment type="catalytic activity">
    <reaction evidence="6">
        <text>5-carboxymethylaminomethyluridine(34) in tRNA(Leu) + S-adenosyl-L-methionine = 5-carboxymethylaminomethyl-2'-O-methyluridine(34) in tRNA(Leu) + S-adenosyl-L-homocysteine + H(+)</text>
        <dbReference type="Rhea" id="RHEA:43088"/>
        <dbReference type="Rhea" id="RHEA-COMP:10333"/>
        <dbReference type="Rhea" id="RHEA-COMP:10334"/>
        <dbReference type="ChEBI" id="CHEBI:15378"/>
        <dbReference type="ChEBI" id="CHEBI:57856"/>
        <dbReference type="ChEBI" id="CHEBI:59789"/>
        <dbReference type="ChEBI" id="CHEBI:74508"/>
        <dbReference type="ChEBI" id="CHEBI:74511"/>
        <dbReference type="EC" id="2.1.1.207"/>
    </reaction>
</comment>
<dbReference type="InterPro" id="IPR029026">
    <property type="entry name" value="tRNA_m1G_MTases_N"/>
</dbReference>
<proteinExistence type="inferred from homology"/>
<evidence type="ECO:0000256" key="1">
    <source>
        <dbReference type="ARBA" id="ARBA00022490"/>
    </source>
</evidence>
<reference evidence="8 9" key="1">
    <citation type="journal article" date="2020" name="ISME J.">
        <title>Comparative genomics reveals insights into cyanobacterial evolution and habitat adaptation.</title>
        <authorList>
            <person name="Chen M.Y."/>
            <person name="Teng W.K."/>
            <person name="Zhao L."/>
            <person name="Hu C.X."/>
            <person name="Zhou Y.K."/>
            <person name="Han B.P."/>
            <person name="Song L.R."/>
            <person name="Shu W.S."/>
        </authorList>
    </citation>
    <scope>NUCLEOTIDE SEQUENCE [LARGE SCALE GENOMIC DNA]</scope>
    <source>
        <strain evidence="8 9">FACHB-1050</strain>
    </source>
</reference>
<evidence type="ECO:0000259" key="7">
    <source>
        <dbReference type="Pfam" id="PF00588"/>
    </source>
</evidence>
<dbReference type="InterPro" id="IPR001537">
    <property type="entry name" value="SpoU_MeTrfase"/>
</dbReference>
<dbReference type="HAMAP" id="MF_01885">
    <property type="entry name" value="tRNA_methyltr_TrmL"/>
    <property type="match status" value="1"/>
</dbReference>
<keyword evidence="9" id="KW-1185">Reference proteome</keyword>
<dbReference type="EC" id="2.1.1.207" evidence="6"/>
<dbReference type="Gene3D" id="3.40.1280.10">
    <property type="match status" value="1"/>
</dbReference>
<evidence type="ECO:0000256" key="3">
    <source>
        <dbReference type="ARBA" id="ARBA00022679"/>
    </source>
</evidence>
<feature type="binding site" evidence="6">
    <location>
        <position position="100"/>
    </location>
    <ligand>
        <name>S-adenosyl-L-methionine</name>
        <dbReference type="ChEBI" id="CHEBI:59789"/>
    </ligand>
</feature>
<evidence type="ECO:0000313" key="8">
    <source>
        <dbReference type="EMBL" id="MBD2316212.1"/>
    </source>
</evidence>
<name>A0ABR8C625_9CYAN</name>